<gene>
    <name evidence="10" type="ORF">EKH83_16260</name>
</gene>
<dbReference type="InterPro" id="IPR038107">
    <property type="entry name" value="Glycos_transf_N_sf"/>
</dbReference>
<comment type="function">
    <text evidence="8">Involved in lipopolysaccharide (LPS) biosynthesis. Catalyzes the transfer of 3-deoxy-D-manno-octulosonate (Kdo) residue(s) from CMP-Kdo to lipid IV(A), the tetraacyldisaccharide-1,4'-bisphosphate precursor of lipid A.</text>
</comment>
<protein>
    <recommendedName>
        <fullName evidence="3 8">3-deoxy-D-manno-octulosonic acid transferase</fullName>
        <shortName evidence="8">Kdo transferase</shortName>
        <ecNumber evidence="2 8">2.4.99.12</ecNumber>
    </recommendedName>
    <alternativeName>
        <fullName evidence="5 8">Lipid IV(A) 3-deoxy-D-manno-octulosonic acid transferase</fullName>
    </alternativeName>
</protein>
<dbReference type="PANTHER" id="PTHR42755">
    <property type="entry name" value="3-DEOXY-MANNO-OCTULOSONATE CYTIDYLYLTRANSFERASE"/>
    <property type="match status" value="1"/>
</dbReference>
<evidence type="ECO:0000313" key="10">
    <source>
        <dbReference type="EMBL" id="RXF68433.1"/>
    </source>
</evidence>
<comment type="similarity">
    <text evidence="8">Belongs to the glycosyltransferase group 1 family.</text>
</comment>
<evidence type="ECO:0000256" key="5">
    <source>
        <dbReference type="ARBA" id="ARBA00031445"/>
    </source>
</evidence>
<evidence type="ECO:0000256" key="2">
    <source>
        <dbReference type="ARBA" id="ARBA00012621"/>
    </source>
</evidence>
<dbReference type="EC" id="2.4.99.12" evidence="2 8"/>
<dbReference type="AlphaFoldDB" id="A0A4Q0M6F7"/>
<evidence type="ECO:0000256" key="4">
    <source>
        <dbReference type="ARBA" id="ARBA00022679"/>
    </source>
</evidence>
<dbReference type="GO" id="GO:0043842">
    <property type="term" value="F:Kdo transferase activity"/>
    <property type="evidence" value="ECO:0007669"/>
    <property type="project" value="UniProtKB-EC"/>
</dbReference>
<keyword evidence="4 8" id="KW-0808">Transferase</keyword>
<dbReference type="PANTHER" id="PTHR42755:SF1">
    <property type="entry name" value="3-DEOXY-D-MANNO-OCTULOSONIC ACID TRANSFERASE, MITOCHONDRIAL-RELATED"/>
    <property type="match status" value="1"/>
</dbReference>
<feature type="domain" description="3-deoxy-D-manno-octulosonic-acid transferase N-terminal" evidence="9">
    <location>
        <begin position="45"/>
        <end position="206"/>
    </location>
</feature>
<dbReference type="RefSeq" id="WP_128770512.1">
    <property type="nucleotide sequence ID" value="NZ_RXOC01000011.1"/>
</dbReference>
<comment type="catalytic activity">
    <reaction evidence="6 8">
        <text>lipid IVA (E. coli) + CMP-3-deoxy-beta-D-manno-octulosonate = alpha-Kdo-(2-&gt;6)-lipid IVA (E. coli) + CMP + H(+)</text>
        <dbReference type="Rhea" id="RHEA:28066"/>
        <dbReference type="ChEBI" id="CHEBI:15378"/>
        <dbReference type="ChEBI" id="CHEBI:58603"/>
        <dbReference type="ChEBI" id="CHEBI:60364"/>
        <dbReference type="ChEBI" id="CHEBI:60377"/>
        <dbReference type="ChEBI" id="CHEBI:85987"/>
        <dbReference type="EC" id="2.4.99.12"/>
    </reaction>
</comment>
<comment type="pathway">
    <text evidence="1 8">Bacterial outer membrane biogenesis; LPS core biosynthesis.</text>
</comment>
<dbReference type="GO" id="GO:0009245">
    <property type="term" value="P:lipid A biosynthetic process"/>
    <property type="evidence" value="ECO:0007669"/>
    <property type="project" value="TreeGrafter"/>
</dbReference>
<dbReference type="Gene3D" id="3.40.50.11720">
    <property type="entry name" value="3-Deoxy-D-manno-octulosonic-acid transferase, N-terminal domain"/>
    <property type="match status" value="1"/>
</dbReference>
<dbReference type="EMBL" id="RXOC01000011">
    <property type="protein sequence ID" value="RXF68433.1"/>
    <property type="molecule type" value="Genomic_DNA"/>
</dbReference>
<evidence type="ECO:0000313" key="11">
    <source>
        <dbReference type="Proteomes" id="UP000290848"/>
    </source>
</evidence>
<organism evidence="10 11">
    <name type="scientific">Arcticibacter tournemirensis</name>
    <dbReference type="NCBI Taxonomy" id="699437"/>
    <lineage>
        <taxon>Bacteria</taxon>
        <taxon>Pseudomonadati</taxon>
        <taxon>Bacteroidota</taxon>
        <taxon>Sphingobacteriia</taxon>
        <taxon>Sphingobacteriales</taxon>
        <taxon>Sphingobacteriaceae</taxon>
        <taxon>Arcticibacter</taxon>
    </lineage>
</organism>
<dbReference type="Gene3D" id="3.40.50.2000">
    <property type="entry name" value="Glycogen Phosphorylase B"/>
    <property type="match status" value="1"/>
</dbReference>
<evidence type="ECO:0000256" key="6">
    <source>
        <dbReference type="ARBA" id="ARBA00049183"/>
    </source>
</evidence>
<dbReference type="InterPro" id="IPR039901">
    <property type="entry name" value="Kdotransferase"/>
</dbReference>
<keyword evidence="8" id="KW-1003">Cell membrane</keyword>
<accession>A0A4Q0M6F7</accession>
<keyword evidence="8" id="KW-0448">Lipopolysaccharide biosynthesis</keyword>
<proteinExistence type="inferred from homology"/>
<comment type="caution">
    <text evidence="10">The sequence shown here is derived from an EMBL/GenBank/DDBJ whole genome shotgun (WGS) entry which is preliminary data.</text>
</comment>
<evidence type="ECO:0000256" key="7">
    <source>
        <dbReference type="PIRSR" id="PIRSR639901-1"/>
    </source>
</evidence>
<dbReference type="Pfam" id="PF04413">
    <property type="entry name" value="Glycos_transf_N"/>
    <property type="match status" value="1"/>
</dbReference>
<dbReference type="GO" id="GO:0005886">
    <property type="term" value="C:plasma membrane"/>
    <property type="evidence" value="ECO:0007669"/>
    <property type="project" value="UniProtKB-SubCell"/>
</dbReference>
<reference evidence="10 11" key="1">
    <citation type="submission" date="2018-12" db="EMBL/GenBank/DDBJ databases">
        <title>The Draft Genome Sequence of the Soil Bacterium Pedobacter tournemirensis R1.</title>
        <authorList>
            <person name="He J."/>
        </authorList>
    </citation>
    <scope>NUCLEOTIDE SEQUENCE [LARGE SCALE GENOMIC DNA]</scope>
    <source>
        <strain evidence="10 11">R1</strain>
    </source>
</reference>
<feature type="active site" description="Proton acceptor" evidence="7">
    <location>
        <position position="60"/>
    </location>
</feature>
<keyword evidence="8" id="KW-0472">Membrane</keyword>
<evidence type="ECO:0000256" key="3">
    <source>
        <dbReference type="ARBA" id="ARBA00019077"/>
    </source>
</evidence>
<dbReference type="SUPFAM" id="SSF53756">
    <property type="entry name" value="UDP-Glycosyltransferase/glycogen phosphorylase"/>
    <property type="match status" value="1"/>
</dbReference>
<evidence type="ECO:0000256" key="8">
    <source>
        <dbReference type="RuleBase" id="RU365103"/>
    </source>
</evidence>
<evidence type="ECO:0000259" key="9">
    <source>
        <dbReference type="Pfam" id="PF04413"/>
    </source>
</evidence>
<evidence type="ECO:0000256" key="1">
    <source>
        <dbReference type="ARBA" id="ARBA00004713"/>
    </source>
</evidence>
<dbReference type="GO" id="GO:0009244">
    <property type="term" value="P:lipopolysaccharide core region biosynthetic process"/>
    <property type="evidence" value="ECO:0007669"/>
    <property type="project" value="UniProtKB-UniRule"/>
</dbReference>
<comment type="subcellular location">
    <subcellularLocation>
        <location evidence="8">Cell membrane</location>
    </subcellularLocation>
</comment>
<dbReference type="UniPathway" id="UPA00958"/>
<dbReference type="Proteomes" id="UP000290848">
    <property type="component" value="Unassembled WGS sequence"/>
</dbReference>
<name>A0A4Q0M6F7_9SPHI</name>
<dbReference type="InterPro" id="IPR007507">
    <property type="entry name" value="Glycos_transf_N"/>
</dbReference>
<sequence length="417" mass="47418">MVFLYNLGIKLYNILLFLLHFFNPKARLWVDGRRNIFENIAAQVNAQQKHIWFHFASLGEFEQGRPVLEQVKKAYPANPIVITFFSPSGYELRKNYSLADHVFYLPLDTRQNAKRFIELINPKFVIFTKYEYWYHYYKQLNRSGIPLYIISAIFRENQPFFKWYGSLNRKILSFVSHFFVQDEFSAGMLRRIHINNVTVSGDTRFDRVAENAQAPKQFEIVKKFCGDSKVFVAGSTWPEDENLIAALVKAYPDWKFVLAPHEIKPEKIKALEDKLPKGASIRYSVLSADESSDVKAVTNPQLLIIDNIGMLSSLYQYGGIAYIGGGFGVGIHNTLEAAAFGIPVIFGPNYQKFLEAKSLISNGGGFTIANEAELRSVMQNLQDEVFRKQAGSAAGNFVQDQKGATGTIIRFLAKTIQ</sequence>